<dbReference type="AlphaFoldDB" id="A0A6V7VMF3"/>
<dbReference type="EMBL" id="CAJEWN010000268">
    <property type="protein sequence ID" value="CAD2176117.1"/>
    <property type="molecule type" value="Genomic_DNA"/>
</dbReference>
<dbReference type="InterPro" id="IPR018497">
    <property type="entry name" value="Peptidase_M13_C"/>
</dbReference>
<keyword evidence="4" id="KW-0479">Metal-binding</keyword>
<evidence type="ECO:0000256" key="8">
    <source>
        <dbReference type="SAM" id="Phobius"/>
    </source>
</evidence>
<evidence type="ECO:0000259" key="9">
    <source>
        <dbReference type="Pfam" id="PF01431"/>
    </source>
</evidence>
<evidence type="ECO:0000256" key="2">
    <source>
        <dbReference type="ARBA" id="ARBA00007357"/>
    </source>
</evidence>
<dbReference type="GO" id="GO:0005886">
    <property type="term" value="C:plasma membrane"/>
    <property type="evidence" value="ECO:0007669"/>
    <property type="project" value="TreeGrafter"/>
</dbReference>
<dbReference type="PROSITE" id="PS51885">
    <property type="entry name" value="NEPRILYSIN"/>
    <property type="match status" value="1"/>
</dbReference>
<keyword evidence="6" id="KW-0862">Zinc</keyword>
<dbReference type="PRINTS" id="PR00786">
    <property type="entry name" value="NEPRILYSIN"/>
</dbReference>
<comment type="caution">
    <text evidence="11">The sequence shown here is derived from an EMBL/GenBank/DDBJ whole genome shotgun (WGS) entry which is preliminary data.</text>
</comment>
<accession>A0A6V7VMF3</accession>
<evidence type="ECO:0000256" key="5">
    <source>
        <dbReference type="ARBA" id="ARBA00022801"/>
    </source>
</evidence>
<reference evidence="11 12" key="1">
    <citation type="submission" date="2020-08" db="EMBL/GenBank/DDBJ databases">
        <authorList>
            <person name="Koutsovoulos G."/>
            <person name="Danchin GJ E."/>
        </authorList>
    </citation>
    <scope>NUCLEOTIDE SEQUENCE [LARGE SCALE GENOMIC DNA]</scope>
</reference>
<protein>
    <submittedName>
        <fullName evidence="11">Uncharacterized protein</fullName>
    </submittedName>
</protein>
<keyword evidence="7" id="KW-0482">Metalloprotease</keyword>
<comment type="cofactor">
    <cofactor evidence="1">
        <name>Zn(2+)</name>
        <dbReference type="ChEBI" id="CHEBI:29105"/>
    </cofactor>
</comment>
<evidence type="ECO:0000313" key="11">
    <source>
        <dbReference type="EMBL" id="CAD2176117.1"/>
    </source>
</evidence>
<name>A0A6V7VMF3_MELEN</name>
<sequence>MGGGGDCRGIQKNKKIFIFILIILIILLLFLFLFVFIFFIKQQIDNIDNKKEEKNDNLWGCTSLNCSLNTLLDPCDDFYDYVCYGFVKNTSNLPEGYTRKSQFNILWEKSYKEIIDLLNNKELRKEKILDNSLFKQMFQFYDSCLNNQSREEIKSQPLLEFIEKIIGGSGAVGRLRKLETEWILKAFPFVPFFDIETTWDVRKESLEKSMFMLQPKSPFSFPNNLWKDNERINFENKLKKILRYLIDDSLEINKKLPAFMESGLNEEEINLNIERRVKNLILVEQKMSKAFEKYSNTLQRFSNWDEPELYLELGEISSLFSSISIDFVKILNEIASEGNPLINEKTKILILGNEILKEYRLIIEWAGNEDGGNVLSDYLDWALIWRILFELDFRFSNLLNSYKKDEIGCVKNFVRIYFKHWLDKLYVEKFVDKKVIGQIENIFSFIKQSFGQLINEANWIGDESKNKAKIKLSKMKQNIGYYKLIEDLIFLNKLYKKYKIEENMSWIEMFVQLNRNYYLWPTIDYQASFFVDGYYKWAFNSLAIYGGIMHSPWFDPAFPGPLNFGGIGTLLGHEISHGFDSSGFHFDENGDRIDEKDVDKEMNKKMEEKFECFINQYNNYENNNLRPNTRFTLSENIADNAGIRASYKAWKLFTTSPKKIKNLNKSLNQFTDEQIFFIGNAFTYCSVMTEEDKNNYAKTDNHAFPKARVNLPLSNFQAFAKAFECSSGTKMNNNEQKCQLW</sequence>
<keyword evidence="8" id="KW-0812">Transmembrane</keyword>
<gene>
    <name evidence="11" type="ORF">MENT_LOCUS27889</name>
</gene>
<evidence type="ECO:0000256" key="3">
    <source>
        <dbReference type="ARBA" id="ARBA00022670"/>
    </source>
</evidence>
<dbReference type="InterPro" id="IPR024079">
    <property type="entry name" value="MetalloPept_cat_dom_sf"/>
</dbReference>
<keyword evidence="5" id="KW-0378">Hydrolase</keyword>
<dbReference type="InterPro" id="IPR000718">
    <property type="entry name" value="Peptidase_M13"/>
</dbReference>
<dbReference type="Proteomes" id="UP000580250">
    <property type="component" value="Unassembled WGS sequence"/>
</dbReference>
<keyword evidence="8" id="KW-1133">Transmembrane helix</keyword>
<dbReference type="GO" id="GO:0016485">
    <property type="term" value="P:protein processing"/>
    <property type="evidence" value="ECO:0007669"/>
    <property type="project" value="TreeGrafter"/>
</dbReference>
<evidence type="ECO:0000256" key="6">
    <source>
        <dbReference type="ARBA" id="ARBA00022833"/>
    </source>
</evidence>
<proteinExistence type="inferred from homology"/>
<dbReference type="GO" id="GO:0004222">
    <property type="term" value="F:metalloendopeptidase activity"/>
    <property type="evidence" value="ECO:0007669"/>
    <property type="project" value="InterPro"/>
</dbReference>
<dbReference type="OrthoDB" id="5873741at2759"/>
<evidence type="ECO:0000259" key="10">
    <source>
        <dbReference type="Pfam" id="PF05649"/>
    </source>
</evidence>
<feature type="transmembrane region" description="Helical" evidence="8">
    <location>
        <begin position="16"/>
        <end position="40"/>
    </location>
</feature>
<feature type="domain" description="Peptidase M13 C-terminal" evidence="9">
    <location>
        <begin position="534"/>
        <end position="737"/>
    </location>
</feature>
<dbReference type="GO" id="GO:0046872">
    <property type="term" value="F:metal ion binding"/>
    <property type="evidence" value="ECO:0007669"/>
    <property type="project" value="UniProtKB-KW"/>
</dbReference>
<dbReference type="PANTHER" id="PTHR11733:SF167">
    <property type="entry name" value="FI17812P1-RELATED"/>
    <property type="match status" value="1"/>
</dbReference>
<feature type="domain" description="Peptidase M13 N-terminal" evidence="10">
    <location>
        <begin position="74"/>
        <end position="481"/>
    </location>
</feature>
<dbReference type="PANTHER" id="PTHR11733">
    <property type="entry name" value="ZINC METALLOPROTEASE FAMILY M13 NEPRILYSIN-RELATED"/>
    <property type="match status" value="1"/>
</dbReference>
<dbReference type="Gene3D" id="3.40.390.10">
    <property type="entry name" value="Collagenase (Catalytic Domain)"/>
    <property type="match status" value="1"/>
</dbReference>
<dbReference type="SUPFAM" id="SSF55486">
    <property type="entry name" value="Metalloproteases ('zincins'), catalytic domain"/>
    <property type="match status" value="1"/>
</dbReference>
<evidence type="ECO:0000256" key="1">
    <source>
        <dbReference type="ARBA" id="ARBA00001947"/>
    </source>
</evidence>
<keyword evidence="3" id="KW-0645">Protease</keyword>
<evidence type="ECO:0000313" key="12">
    <source>
        <dbReference type="Proteomes" id="UP000580250"/>
    </source>
</evidence>
<keyword evidence="8" id="KW-0472">Membrane</keyword>
<dbReference type="CDD" id="cd08662">
    <property type="entry name" value="M13"/>
    <property type="match status" value="1"/>
</dbReference>
<dbReference type="Pfam" id="PF01431">
    <property type="entry name" value="Peptidase_M13"/>
    <property type="match status" value="1"/>
</dbReference>
<comment type="similarity">
    <text evidence="2">Belongs to the peptidase M13 family.</text>
</comment>
<dbReference type="Gene3D" id="1.10.1380.10">
    <property type="entry name" value="Neutral endopeptidase , domain2"/>
    <property type="match status" value="1"/>
</dbReference>
<evidence type="ECO:0000256" key="7">
    <source>
        <dbReference type="ARBA" id="ARBA00023049"/>
    </source>
</evidence>
<dbReference type="InterPro" id="IPR042089">
    <property type="entry name" value="Peptidase_M13_dom_2"/>
</dbReference>
<dbReference type="Pfam" id="PF05649">
    <property type="entry name" value="Peptidase_M13_N"/>
    <property type="match status" value="1"/>
</dbReference>
<organism evidence="11 12">
    <name type="scientific">Meloidogyne enterolobii</name>
    <name type="common">Root-knot nematode worm</name>
    <name type="synonym">Meloidogyne mayaguensis</name>
    <dbReference type="NCBI Taxonomy" id="390850"/>
    <lineage>
        <taxon>Eukaryota</taxon>
        <taxon>Metazoa</taxon>
        <taxon>Ecdysozoa</taxon>
        <taxon>Nematoda</taxon>
        <taxon>Chromadorea</taxon>
        <taxon>Rhabditida</taxon>
        <taxon>Tylenchina</taxon>
        <taxon>Tylenchomorpha</taxon>
        <taxon>Tylenchoidea</taxon>
        <taxon>Meloidogynidae</taxon>
        <taxon>Meloidogyninae</taxon>
        <taxon>Meloidogyne</taxon>
    </lineage>
</organism>
<evidence type="ECO:0000256" key="4">
    <source>
        <dbReference type="ARBA" id="ARBA00022723"/>
    </source>
</evidence>
<dbReference type="InterPro" id="IPR008753">
    <property type="entry name" value="Peptidase_M13_N"/>
</dbReference>